<dbReference type="InterPro" id="IPR011008">
    <property type="entry name" value="Dimeric_a/b-barrel"/>
</dbReference>
<keyword evidence="3" id="KW-1185">Reference proteome</keyword>
<proteinExistence type="predicted"/>
<accession>A0ABR2YAJ5</accession>
<dbReference type="Pfam" id="PF03992">
    <property type="entry name" value="ABM"/>
    <property type="match status" value="1"/>
</dbReference>
<dbReference type="EMBL" id="JARVKM010000001">
    <property type="protein sequence ID" value="KAK9783981.1"/>
    <property type="molecule type" value="Genomic_DNA"/>
</dbReference>
<reference evidence="2 3" key="1">
    <citation type="submission" date="2024-02" db="EMBL/GenBank/DDBJ databases">
        <title>First draft genome assembly of two strains of Seiridium cardinale.</title>
        <authorList>
            <person name="Emiliani G."/>
            <person name="Scali E."/>
        </authorList>
    </citation>
    <scope>NUCLEOTIDE SEQUENCE [LARGE SCALE GENOMIC DNA]</scope>
    <source>
        <strain evidence="2 3">BM-138-000479</strain>
    </source>
</reference>
<protein>
    <submittedName>
        <fullName evidence="2">ABM domain-containing protein</fullName>
    </submittedName>
</protein>
<dbReference type="InterPro" id="IPR007138">
    <property type="entry name" value="ABM_dom"/>
</dbReference>
<evidence type="ECO:0000259" key="1">
    <source>
        <dbReference type="PROSITE" id="PS51725"/>
    </source>
</evidence>
<name>A0ABR2YAJ5_9PEZI</name>
<gene>
    <name evidence="2" type="ORF">SCAR479_00540</name>
</gene>
<dbReference type="SUPFAM" id="SSF54909">
    <property type="entry name" value="Dimeric alpha+beta barrel"/>
    <property type="match status" value="1"/>
</dbReference>
<organism evidence="2 3">
    <name type="scientific">Seiridium cardinale</name>
    <dbReference type="NCBI Taxonomy" id="138064"/>
    <lineage>
        <taxon>Eukaryota</taxon>
        <taxon>Fungi</taxon>
        <taxon>Dikarya</taxon>
        <taxon>Ascomycota</taxon>
        <taxon>Pezizomycotina</taxon>
        <taxon>Sordariomycetes</taxon>
        <taxon>Xylariomycetidae</taxon>
        <taxon>Amphisphaeriales</taxon>
        <taxon>Sporocadaceae</taxon>
        <taxon>Seiridium</taxon>
    </lineage>
</organism>
<dbReference type="Proteomes" id="UP001465668">
    <property type="component" value="Unassembled WGS sequence"/>
</dbReference>
<dbReference type="Gene3D" id="3.30.70.100">
    <property type="match status" value="1"/>
</dbReference>
<comment type="caution">
    <text evidence="2">The sequence shown here is derived from an EMBL/GenBank/DDBJ whole genome shotgun (WGS) entry which is preliminary data.</text>
</comment>
<feature type="domain" description="ABM" evidence="1">
    <location>
        <begin position="22"/>
        <end position="118"/>
    </location>
</feature>
<evidence type="ECO:0000313" key="3">
    <source>
        <dbReference type="Proteomes" id="UP001465668"/>
    </source>
</evidence>
<dbReference type="PROSITE" id="PS51725">
    <property type="entry name" value="ABM"/>
    <property type="match status" value="1"/>
</dbReference>
<evidence type="ECO:0000313" key="2">
    <source>
        <dbReference type="EMBL" id="KAK9783981.1"/>
    </source>
</evidence>
<sequence>MVGVASSDSTVASPAWQKDGQRIVTNVISVKETKDAMDKTFELLQRFLQQVKEKEPGVELFLLNKDDERFQYVTYEIYKDEAAVQNHLHTAHMKELIEGEKTHQVKRGENDVHHETLVAQVELLALPWESSQSTPFTHAF</sequence>